<dbReference type="Gene3D" id="3.10.310.10">
    <property type="entry name" value="Diaminopimelate Epimerase, Chain A, domain 1"/>
    <property type="match status" value="2"/>
</dbReference>
<evidence type="ECO:0000256" key="1">
    <source>
        <dbReference type="ARBA" id="ARBA00008270"/>
    </source>
</evidence>
<evidence type="ECO:0000313" key="2">
    <source>
        <dbReference type="EMBL" id="MCR0981548.1"/>
    </source>
</evidence>
<dbReference type="PANTHER" id="PTHR13774:SF32">
    <property type="entry name" value="ANTISENSE-ENHANCING SEQUENCE 1"/>
    <property type="match status" value="1"/>
</dbReference>
<reference evidence="2 3" key="1">
    <citation type="submission" date="2022-06" db="EMBL/GenBank/DDBJ databases">
        <title>Roseomonas CN29.</title>
        <authorList>
            <person name="Cheng Y."/>
            <person name="He X."/>
        </authorList>
    </citation>
    <scope>NUCLEOTIDE SEQUENCE [LARGE SCALE GENOMIC DNA]</scope>
    <source>
        <strain evidence="2 3">CN29</strain>
    </source>
</reference>
<proteinExistence type="inferred from homology"/>
<dbReference type="SUPFAM" id="SSF54506">
    <property type="entry name" value="Diaminopimelate epimerase-like"/>
    <property type="match status" value="1"/>
</dbReference>
<comment type="caution">
    <text evidence="2">The sequence shown here is derived from an EMBL/GenBank/DDBJ whole genome shotgun (WGS) entry which is preliminary data.</text>
</comment>
<dbReference type="NCBIfam" id="TIGR00654">
    <property type="entry name" value="PhzF_family"/>
    <property type="match status" value="1"/>
</dbReference>
<name>A0ABT1X0C2_9PROT</name>
<comment type="similarity">
    <text evidence="1">Belongs to the PhzF family.</text>
</comment>
<keyword evidence="3" id="KW-1185">Reference proteome</keyword>
<dbReference type="Proteomes" id="UP001524642">
    <property type="component" value="Unassembled WGS sequence"/>
</dbReference>
<dbReference type="EMBL" id="JANJOU010000003">
    <property type="protein sequence ID" value="MCR0981548.1"/>
    <property type="molecule type" value="Genomic_DNA"/>
</dbReference>
<gene>
    <name evidence="2" type="ORF">NRP21_05755</name>
</gene>
<dbReference type="Pfam" id="PF02567">
    <property type="entry name" value="PhzC-PhzF"/>
    <property type="match status" value="1"/>
</dbReference>
<evidence type="ECO:0000313" key="3">
    <source>
        <dbReference type="Proteomes" id="UP001524642"/>
    </source>
</evidence>
<dbReference type="PIRSF" id="PIRSF016184">
    <property type="entry name" value="PhzC_PhzF"/>
    <property type="match status" value="1"/>
</dbReference>
<sequence>MRSLRFVTVDVFTTQRFGGNPLAVFPDARGLSDAEMQALAAEFNLSETTFVLPPEDPANTARVRIFTRKYEMPFAGHPNVGTGWVLAQDSAARRLVFEEIAGPVEIAVERAMGGAEDGAVTNVTIAAPQPLSLGERFDPAAIAACAGLAAAEVLTGAHPPVHAGTGNPFILAEVTPDALSRAQPDFGAFRALAAANPELQGRVGLYLYAHDGAGRARARMFAPLGGTVEDPATGSAATPLAALLLSLSGAAESRLDITQGVEMGRPSLLRTTARRAADGIRATVGGTCVPVLRGEAIL</sequence>
<protein>
    <submittedName>
        <fullName evidence="2">PhzF family phenazine biosynthesis protein</fullName>
    </submittedName>
</protein>
<dbReference type="InterPro" id="IPR003719">
    <property type="entry name" value="Phenazine_PhzF-like"/>
</dbReference>
<dbReference type="PANTHER" id="PTHR13774">
    <property type="entry name" value="PHENAZINE BIOSYNTHESIS PROTEIN"/>
    <property type="match status" value="1"/>
</dbReference>
<dbReference type="RefSeq" id="WP_257715221.1">
    <property type="nucleotide sequence ID" value="NZ_JANJOU010000003.1"/>
</dbReference>
<accession>A0ABT1X0C2</accession>
<organism evidence="2 3">
    <name type="scientific">Roseomonas populi</name>
    <dbReference type="NCBI Taxonomy" id="3121582"/>
    <lineage>
        <taxon>Bacteria</taxon>
        <taxon>Pseudomonadati</taxon>
        <taxon>Pseudomonadota</taxon>
        <taxon>Alphaproteobacteria</taxon>
        <taxon>Acetobacterales</taxon>
        <taxon>Roseomonadaceae</taxon>
        <taxon>Roseomonas</taxon>
    </lineage>
</organism>